<evidence type="ECO:0000256" key="1">
    <source>
        <dbReference type="ARBA" id="ARBA00004292"/>
    </source>
</evidence>
<dbReference type="InterPro" id="IPR007886">
    <property type="entry name" value="AlaDH/PNT_N"/>
</dbReference>
<dbReference type="GO" id="GO:0016491">
    <property type="term" value="F:oxidoreductase activity"/>
    <property type="evidence" value="ECO:0007669"/>
    <property type="project" value="InterPro"/>
</dbReference>
<feature type="compositionally biased region" description="Basic residues" evidence="20">
    <location>
        <begin position="1"/>
        <end position="11"/>
    </location>
</feature>
<comment type="similarity">
    <text evidence="2">In the N-terminal section; belongs to the AlaDH/PNT family.</text>
</comment>
<dbReference type="SUPFAM" id="SSF52283">
    <property type="entry name" value="Formate/glycerate dehydrogenase catalytic domain-like"/>
    <property type="match status" value="1"/>
</dbReference>
<dbReference type="InterPro" id="IPR029035">
    <property type="entry name" value="DHS-like_NAD/FAD-binding_dom"/>
</dbReference>
<dbReference type="Pfam" id="PF12769">
    <property type="entry name" value="PNTB_4TM"/>
    <property type="match status" value="1"/>
</dbReference>
<feature type="transmembrane region" description="Helical" evidence="21">
    <location>
        <begin position="853"/>
        <end position="873"/>
    </location>
</feature>
<evidence type="ECO:0000313" key="24">
    <source>
        <dbReference type="Ensembl" id="ENSPCLP00000018508.1"/>
    </source>
</evidence>
<evidence type="ECO:0000256" key="4">
    <source>
        <dbReference type="ARBA" id="ARBA00012943"/>
    </source>
</evidence>
<sequence length="1293" mass="136211">MRAGAARRRVPPSRGPSPPLSVSPRPQRPLPAASTPHVAIATPAPPRRRPAAGGSAPRTAPPGGRPPRRHSAVAWSGHPALRGAGRRRPTSAGLPSCTGPARGAPAALQRSRFRNYRFLRERSVRQYDSKPHLQVPHLKRHATTDGCFPQKLRRGEKLQAELEGRRCGNRSLVSKKELTAVRYLAAAVSRNQGIPYVARSQLGGRRDMASLLRIAVTGCSVPALGAVLPPKVHSTKMPCLRMFGTHQALWSQAAPKPGIPYKQLTVGVPKEIFENEKRVALSPAGVQALIKQGFNVVVESGAGEASKFSDDHYREVGAKIQGTKEVLASDVIVKVRAPMHNPALGVHEADLFKTAPTLISFIYPAQNPDLLKKLAEKRTTVLAMDQVPRVTIAQGYDALSSMANIAGYKAVVLAANHFGRFFTGQITAAGKVPPAKVLIIGGGVAGLASAGAAKSMGAVVRGFDTRAAALEQFKSLGAEPLEVDIKESGEGQGGYAKEMSKEFIEAEMKLFAKQCQDVDIIITTALIPGKKAPVLFKKDMIESMKEGSVVVDLAAEAGGNIETTKPGELYVHKGVTHIGYTDLPSRMATQASTLYSNNIIKLLKAISPDKENFYFDPKDQFDYGTLDHVIRGTVVMKDGKVIFPAPPPNNIPQGAPVKPKTVAELEAEKAATITPFRKTMTSASVYTTGLASMLGLGIVSPNNAFTQMVTTFGLAGIVGYHTVWGVTPALHSPLMSVTNAISGLTAVGGLVLMGGTYLPENAPQSLAVLSAFISSVNIAGGFLVTQRMLDMFKRPTDPPEYNYLYLLPGGVFVGGYAAALSGGYSIEQMMYLGSGLCCVGALAGLSTQGTARLGNALGMIGVAGGLAATLGGLKPSPELLAQMSGAMALGGTIGLTIAKRIQITDLPQLVAAFHSLVGLAAVLTCVAEYMIEYPHFATDPAANLTKIVAYLGTYIGGVTFSGSLIAYGKLQGILNSAPLLLPGRHALNAGLLAASFGGMIPYMLDPSYTTGITCLGSVSALSAIMGVTLTAAIGGADMPVVITVLNSYSGWALCAEGFLLNNNLLTIVGALIGSSGAILSYIMCVAMNRSLANVILGGYGTTSTAGGKPMEITGTHTEINVDNAIEMIKEANSIIITPGYGLCAAKAQYPIADLVKMLREQGKNVRFGIHPVAGRMPGQLNVLLAEAGVPYDIVLEMDEINEDFPDTDLVLVIGANDTVNSAAQEDPNSIIAGMPVLEVWKSKQVIVMKRSLGVGYAAVDNPIFYKPNTAMLLGDAKKTCDALQAKARESYQS</sequence>
<feature type="transmembrane region" description="Helical" evidence="21">
    <location>
        <begin position="764"/>
        <end position="784"/>
    </location>
</feature>
<evidence type="ECO:0000256" key="15">
    <source>
        <dbReference type="ARBA" id="ARBA00048202"/>
    </source>
</evidence>
<dbReference type="InterPro" id="IPR008142">
    <property type="entry name" value="AlaDH/PNT_CS1"/>
</dbReference>
<dbReference type="EC" id="7.1.1.1" evidence="4"/>
<feature type="transmembrane region" description="Helical" evidence="21">
    <location>
        <begin position="705"/>
        <end position="726"/>
    </location>
</feature>
<dbReference type="PANTHER" id="PTHR10160:SF22">
    <property type="entry name" value="NAD(P) TRANSHYDROGENASE, MITOCHONDRIAL"/>
    <property type="match status" value="1"/>
</dbReference>
<feature type="compositionally biased region" description="Pro residues" evidence="20">
    <location>
        <begin position="13"/>
        <end position="29"/>
    </location>
</feature>
<keyword evidence="10 21" id="KW-1133">Transmembrane helix</keyword>
<organism evidence="24 25">
    <name type="scientific">Phasianus colchicus</name>
    <name type="common">Common pheasant</name>
    <dbReference type="NCBI Taxonomy" id="9054"/>
    <lineage>
        <taxon>Eukaryota</taxon>
        <taxon>Metazoa</taxon>
        <taxon>Chordata</taxon>
        <taxon>Craniata</taxon>
        <taxon>Vertebrata</taxon>
        <taxon>Euteleostomi</taxon>
        <taxon>Archelosauria</taxon>
        <taxon>Archosauria</taxon>
        <taxon>Dinosauria</taxon>
        <taxon>Saurischia</taxon>
        <taxon>Theropoda</taxon>
        <taxon>Coelurosauria</taxon>
        <taxon>Aves</taxon>
        <taxon>Neognathae</taxon>
        <taxon>Galloanserae</taxon>
        <taxon>Galliformes</taxon>
        <taxon>Phasianidae</taxon>
        <taxon>Phasianinae</taxon>
        <taxon>Phasianus</taxon>
    </lineage>
</organism>
<feature type="transmembrane region" description="Helical" evidence="21">
    <location>
        <begin position="829"/>
        <end position="846"/>
    </location>
</feature>
<evidence type="ECO:0000256" key="10">
    <source>
        <dbReference type="ARBA" id="ARBA00022989"/>
    </source>
</evidence>
<dbReference type="Pfam" id="PF02233">
    <property type="entry name" value="PNTB"/>
    <property type="match status" value="1"/>
</dbReference>
<keyword evidence="7" id="KW-0521">NADP</keyword>
<dbReference type="Ensembl" id="ENSPCLT00000024674.1">
    <property type="protein sequence ID" value="ENSPCLP00000018508.1"/>
    <property type="gene ID" value="ENSPCLG00000015509.1"/>
</dbReference>
<comment type="function">
    <text evidence="16">The transhydrogenation between NADH and NADP is coupled to respiration and ATP hydrolysis and functions as a proton pump across the membrane. May play a role in reactive oxygen species (ROS) detoxification in the adrenal gland.</text>
</comment>
<keyword evidence="11" id="KW-0007">Acetylation</keyword>
<proteinExistence type="inferred from homology"/>
<feature type="transmembrane region" description="Helical" evidence="21">
    <location>
        <begin position="910"/>
        <end position="931"/>
    </location>
</feature>
<protein>
    <recommendedName>
        <fullName evidence="18">NAD(P) transhydrogenase, mitochondrial</fullName>
        <ecNumber evidence="4">7.1.1.1</ecNumber>
    </recommendedName>
    <alternativeName>
        <fullName evidence="19">Nicotinamide nucleotide transhydrogenase</fullName>
    </alternativeName>
</protein>
<dbReference type="Pfam" id="PF01262">
    <property type="entry name" value="AlaDh_PNT_C"/>
    <property type="match status" value="1"/>
</dbReference>
<dbReference type="InterPro" id="IPR026255">
    <property type="entry name" value="NADP_transhyd_a"/>
</dbReference>
<evidence type="ECO:0000256" key="11">
    <source>
        <dbReference type="ARBA" id="ARBA00022990"/>
    </source>
</evidence>
<feature type="domain" description="Alanine dehydrogenase/pyridine nucleotide transhydrogenase N-terminal" evidence="23">
    <location>
        <begin position="267"/>
        <end position="406"/>
    </location>
</feature>
<comment type="subunit">
    <text evidence="3">Homodimer.</text>
</comment>
<dbReference type="GO" id="GO:0006740">
    <property type="term" value="P:NADPH regeneration"/>
    <property type="evidence" value="ECO:0007669"/>
    <property type="project" value="TreeGrafter"/>
</dbReference>
<feature type="transmembrane region" description="Helical" evidence="21">
    <location>
        <begin position="738"/>
        <end position="758"/>
    </location>
</feature>
<feature type="transmembrane region" description="Helical" evidence="21">
    <location>
        <begin position="947"/>
        <end position="967"/>
    </location>
</feature>
<dbReference type="InterPro" id="IPR034300">
    <property type="entry name" value="PNTB-like"/>
</dbReference>
<feature type="transmembrane region" description="Helical" evidence="21">
    <location>
        <begin position="804"/>
        <end position="823"/>
    </location>
</feature>
<evidence type="ECO:0000313" key="25">
    <source>
        <dbReference type="Proteomes" id="UP000472261"/>
    </source>
</evidence>
<dbReference type="PROSITE" id="PS00837">
    <property type="entry name" value="ALADH_PNT_2"/>
    <property type="match status" value="1"/>
</dbReference>
<dbReference type="FunFam" id="3.40.50.720:FF:000028">
    <property type="entry name" value="NAD(P) transhydrogenase subunit alpha"/>
    <property type="match status" value="1"/>
</dbReference>
<feature type="transmembrane region" description="Helical" evidence="21">
    <location>
        <begin position="987"/>
        <end position="1004"/>
    </location>
</feature>
<evidence type="ECO:0000259" key="22">
    <source>
        <dbReference type="SMART" id="SM01002"/>
    </source>
</evidence>
<comment type="subcellular location">
    <subcellularLocation>
        <location evidence="1">Mitochondrion inner membrane</location>
        <topology evidence="1">Multi-pass membrane protein</topology>
        <orientation evidence="1">Matrix side</orientation>
    </subcellularLocation>
</comment>
<keyword evidence="8" id="KW-0809">Transit peptide</keyword>
<evidence type="ECO:0000256" key="9">
    <source>
        <dbReference type="ARBA" id="ARBA00022967"/>
    </source>
</evidence>
<comment type="catalytic activity">
    <reaction evidence="15">
        <text>NAD(+) + NADPH + H(+)(in) = NADH + NADP(+) + H(+)(out)</text>
        <dbReference type="Rhea" id="RHEA:47992"/>
        <dbReference type="ChEBI" id="CHEBI:15378"/>
        <dbReference type="ChEBI" id="CHEBI:57540"/>
        <dbReference type="ChEBI" id="CHEBI:57783"/>
        <dbReference type="ChEBI" id="CHEBI:57945"/>
        <dbReference type="ChEBI" id="CHEBI:58349"/>
        <dbReference type="EC" id="7.1.1.1"/>
    </reaction>
</comment>
<reference evidence="24" key="1">
    <citation type="submission" date="2025-08" db="UniProtKB">
        <authorList>
            <consortium name="Ensembl"/>
        </authorList>
    </citation>
    <scope>IDENTIFICATION</scope>
</reference>
<dbReference type="OMA" id="EQCREVD"/>
<evidence type="ECO:0000256" key="19">
    <source>
        <dbReference type="ARBA" id="ARBA00079255"/>
    </source>
</evidence>
<evidence type="ECO:0000256" key="7">
    <source>
        <dbReference type="ARBA" id="ARBA00022857"/>
    </source>
</evidence>
<dbReference type="FunFam" id="3.40.50.1220:FF:000002">
    <property type="entry name" value="NAD(P) transhydrogenase subunit beta"/>
    <property type="match status" value="1"/>
</dbReference>
<evidence type="ECO:0000256" key="14">
    <source>
        <dbReference type="ARBA" id="ARBA00023136"/>
    </source>
</evidence>
<dbReference type="Proteomes" id="UP000472261">
    <property type="component" value="Unplaced"/>
</dbReference>
<keyword evidence="14 21" id="KW-0472">Membrane</keyword>
<keyword evidence="5 21" id="KW-0812">Transmembrane</keyword>
<comment type="similarity">
    <text evidence="17">In the C-terminal section; belongs to the PNT beta subunit family.</text>
</comment>
<evidence type="ECO:0000256" key="12">
    <source>
        <dbReference type="ARBA" id="ARBA00023027"/>
    </source>
</evidence>
<dbReference type="NCBIfam" id="NF006942">
    <property type="entry name" value="PRK09424.1"/>
    <property type="match status" value="1"/>
</dbReference>
<dbReference type="SUPFAM" id="SSF51735">
    <property type="entry name" value="NAD(P)-binding Rossmann-fold domains"/>
    <property type="match status" value="1"/>
</dbReference>
<dbReference type="SMART" id="SM01002">
    <property type="entry name" value="AlaDh_PNT_C"/>
    <property type="match status" value="1"/>
</dbReference>
<dbReference type="Gene3D" id="3.40.50.720">
    <property type="entry name" value="NAD(P)-binding Rossmann-like Domain"/>
    <property type="match status" value="2"/>
</dbReference>
<evidence type="ECO:0000259" key="23">
    <source>
        <dbReference type="SMART" id="SM01003"/>
    </source>
</evidence>
<evidence type="ECO:0000256" key="20">
    <source>
        <dbReference type="SAM" id="MobiDB-lite"/>
    </source>
</evidence>
<name>A0A669QJY5_PHACC</name>
<dbReference type="PANTHER" id="PTHR10160">
    <property type="entry name" value="NAD(P) TRANSHYDROGENASE"/>
    <property type="match status" value="1"/>
</dbReference>
<dbReference type="SMART" id="SM01003">
    <property type="entry name" value="AlaDh_PNT_N"/>
    <property type="match status" value="1"/>
</dbReference>
<evidence type="ECO:0000256" key="2">
    <source>
        <dbReference type="ARBA" id="ARBA00005624"/>
    </source>
</evidence>
<dbReference type="GO" id="GO:0050661">
    <property type="term" value="F:NADP binding"/>
    <property type="evidence" value="ECO:0007669"/>
    <property type="project" value="TreeGrafter"/>
</dbReference>
<reference evidence="24" key="2">
    <citation type="submission" date="2025-09" db="UniProtKB">
        <authorList>
            <consortium name="Ensembl"/>
        </authorList>
    </citation>
    <scope>IDENTIFICATION</scope>
</reference>
<dbReference type="GO" id="GO:0005743">
    <property type="term" value="C:mitochondrial inner membrane"/>
    <property type="evidence" value="ECO:0007669"/>
    <property type="project" value="UniProtKB-SubCell"/>
</dbReference>
<dbReference type="CDD" id="cd05304">
    <property type="entry name" value="Rubrum_tdh"/>
    <property type="match status" value="1"/>
</dbReference>
<evidence type="ECO:0000256" key="5">
    <source>
        <dbReference type="ARBA" id="ARBA00022692"/>
    </source>
</evidence>
<dbReference type="InterPro" id="IPR024605">
    <property type="entry name" value="NADP_transhyd_a_C"/>
</dbReference>
<evidence type="ECO:0000256" key="21">
    <source>
        <dbReference type="SAM" id="Phobius"/>
    </source>
</evidence>
<dbReference type="NCBIfam" id="TIGR00561">
    <property type="entry name" value="pntA"/>
    <property type="match status" value="1"/>
</dbReference>
<dbReference type="InterPro" id="IPR036291">
    <property type="entry name" value="NAD(P)-bd_dom_sf"/>
</dbReference>
<keyword evidence="6" id="KW-0999">Mitochondrion inner membrane</keyword>
<keyword evidence="12" id="KW-0520">NAD</keyword>
<feature type="transmembrane region" description="Helical" evidence="21">
    <location>
        <begin position="1065"/>
        <end position="1086"/>
    </location>
</feature>
<evidence type="ECO:0000256" key="3">
    <source>
        <dbReference type="ARBA" id="ARBA00011738"/>
    </source>
</evidence>
<keyword evidence="9" id="KW-1278">Translocase</keyword>
<dbReference type="InterPro" id="IPR007698">
    <property type="entry name" value="AlaDH/PNT_NAD(H)-bd"/>
</dbReference>
<dbReference type="PROSITE" id="PS00836">
    <property type="entry name" value="ALADH_PNT_1"/>
    <property type="match status" value="1"/>
</dbReference>
<dbReference type="Gene3D" id="3.40.50.1220">
    <property type="entry name" value="TPP-binding domain"/>
    <property type="match status" value="1"/>
</dbReference>
<evidence type="ECO:0000256" key="6">
    <source>
        <dbReference type="ARBA" id="ARBA00022792"/>
    </source>
</evidence>
<dbReference type="SUPFAM" id="SSF52467">
    <property type="entry name" value="DHS-like NAD/FAD-binding domain"/>
    <property type="match status" value="1"/>
</dbReference>
<evidence type="ECO:0000256" key="13">
    <source>
        <dbReference type="ARBA" id="ARBA00023128"/>
    </source>
</evidence>
<dbReference type="Pfam" id="PF05222">
    <property type="entry name" value="AlaDh_PNT_N"/>
    <property type="match status" value="1"/>
</dbReference>
<keyword evidence="25" id="KW-1185">Reference proteome</keyword>
<evidence type="ECO:0000256" key="8">
    <source>
        <dbReference type="ARBA" id="ARBA00022946"/>
    </source>
</evidence>
<keyword evidence="13" id="KW-0496">Mitochondrion</keyword>
<dbReference type="GO" id="GO:0008750">
    <property type="term" value="F:proton-translocating NAD(P)+ transhydrogenase activity"/>
    <property type="evidence" value="ECO:0007669"/>
    <property type="project" value="UniProtKB-EC"/>
</dbReference>
<feature type="region of interest" description="Disordered" evidence="20">
    <location>
        <begin position="1"/>
        <end position="108"/>
    </location>
</feature>
<evidence type="ECO:0000256" key="17">
    <source>
        <dbReference type="ARBA" id="ARBA00061558"/>
    </source>
</evidence>
<accession>A0A669QJY5</accession>
<evidence type="ECO:0000256" key="16">
    <source>
        <dbReference type="ARBA" id="ARBA00054910"/>
    </source>
</evidence>
<feature type="domain" description="Alanine dehydrogenase/pyridine nucleotide transhydrogenase NAD(H)-binding" evidence="22">
    <location>
        <begin position="415"/>
        <end position="579"/>
    </location>
</feature>
<evidence type="ECO:0000256" key="18">
    <source>
        <dbReference type="ARBA" id="ARBA00074145"/>
    </source>
</evidence>
<feature type="transmembrane region" description="Helical" evidence="21">
    <location>
        <begin position="879"/>
        <end position="898"/>
    </location>
</feature>
<dbReference type="InterPro" id="IPR008143">
    <property type="entry name" value="Ala_DH/PNT_CS2"/>
</dbReference>